<keyword evidence="4 8" id="KW-0067">ATP-binding</keyword>
<feature type="compositionally biased region" description="Low complexity" evidence="6">
    <location>
        <begin position="245"/>
        <end position="263"/>
    </location>
</feature>
<dbReference type="AlphaFoldDB" id="A0A423TY26"/>
<dbReference type="InterPro" id="IPR032781">
    <property type="entry name" value="ABC_tran_Xtn"/>
</dbReference>
<comment type="caution">
    <text evidence="8">The sequence shown here is derived from an EMBL/GenBank/DDBJ whole genome shotgun (WGS) entry which is preliminary data.</text>
</comment>
<dbReference type="InterPro" id="IPR003593">
    <property type="entry name" value="AAA+_ATPase"/>
</dbReference>
<evidence type="ECO:0000256" key="3">
    <source>
        <dbReference type="ARBA" id="ARBA00022741"/>
    </source>
</evidence>
<dbReference type="Gene3D" id="3.40.50.300">
    <property type="entry name" value="P-loop containing nucleotide triphosphate hydrolases"/>
    <property type="match status" value="3"/>
</dbReference>
<evidence type="ECO:0000256" key="4">
    <source>
        <dbReference type="ARBA" id="ARBA00022840"/>
    </source>
</evidence>
<gene>
    <name evidence="8" type="ORF">C7M84_025528</name>
</gene>
<feature type="domain" description="ABC transporter" evidence="7">
    <location>
        <begin position="305"/>
        <end position="570"/>
    </location>
</feature>
<feature type="compositionally biased region" description="Basic and acidic residues" evidence="6">
    <location>
        <begin position="591"/>
        <end position="616"/>
    </location>
</feature>
<dbReference type="InterPro" id="IPR050611">
    <property type="entry name" value="ABCF"/>
</dbReference>
<dbReference type="Pfam" id="PF00005">
    <property type="entry name" value="ABC_tran"/>
    <property type="match status" value="2"/>
</dbReference>
<dbReference type="Proteomes" id="UP000283509">
    <property type="component" value="Unassembled WGS sequence"/>
</dbReference>
<comment type="similarity">
    <text evidence="1">Belongs to the ABC transporter superfamily. ABCF family. EF3 subfamily.</text>
</comment>
<dbReference type="GO" id="GO:0005524">
    <property type="term" value="F:ATP binding"/>
    <property type="evidence" value="ECO:0007669"/>
    <property type="project" value="UniProtKB-KW"/>
</dbReference>
<evidence type="ECO:0000259" key="7">
    <source>
        <dbReference type="PROSITE" id="PS50893"/>
    </source>
</evidence>
<evidence type="ECO:0000313" key="8">
    <source>
        <dbReference type="EMBL" id="ROT81346.1"/>
    </source>
</evidence>
<dbReference type="FunFam" id="3.40.50.300:FF:000011">
    <property type="entry name" value="Putative ABC transporter ATP-binding component"/>
    <property type="match status" value="1"/>
</dbReference>
<reference evidence="8 9" key="1">
    <citation type="submission" date="2018-04" db="EMBL/GenBank/DDBJ databases">
        <authorList>
            <person name="Zhang X."/>
            <person name="Yuan J."/>
            <person name="Li F."/>
            <person name="Xiang J."/>
        </authorList>
    </citation>
    <scope>NUCLEOTIDE SEQUENCE [LARGE SCALE GENOMIC DNA]</scope>
    <source>
        <tissue evidence="8">Muscle</tissue>
    </source>
</reference>
<evidence type="ECO:0000256" key="1">
    <source>
        <dbReference type="ARBA" id="ARBA00011054"/>
    </source>
</evidence>
<dbReference type="OrthoDB" id="2110130at2759"/>
<reference evidence="8 9" key="2">
    <citation type="submission" date="2019-01" db="EMBL/GenBank/DDBJ databases">
        <title>The decoding of complex shrimp genome reveals the adaptation for benthos swimmer, frequently molting mechanism and breeding impact on genome.</title>
        <authorList>
            <person name="Sun Y."/>
            <person name="Gao Y."/>
            <person name="Yu Y."/>
        </authorList>
    </citation>
    <scope>NUCLEOTIDE SEQUENCE [LARGE SCALE GENOMIC DNA]</scope>
    <source>
        <tissue evidence="8">Muscle</tissue>
    </source>
</reference>
<evidence type="ECO:0000256" key="5">
    <source>
        <dbReference type="SAM" id="Coils"/>
    </source>
</evidence>
<feature type="compositionally biased region" description="Basic and acidic residues" evidence="6">
    <location>
        <begin position="273"/>
        <end position="290"/>
    </location>
</feature>
<organism evidence="8 9">
    <name type="scientific">Penaeus vannamei</name>
    <name type="common">Whiteleg shrimp</name>
    <name type="synonym">Litopenaeus vannamei</name>
    <dbReference type="NCBI Taxonomy" id="6689"/>
    <lineage>
        <taxon>Eukaryota</taxon>
        <taxon>Metazoa</taxon>
        <taxon>Ecdysozoa</taxon>
        <taxon>Arthropoda</taxon>
        <taxon>Crustacea</taxon>
        <taxon>Multicrustacea</taxon>
        <taxon>Malacostraca</taxon>
        <taxon>Eumalacostraca</taxon>
        <taxon>Eucarida</taxon>
        <taxon>Decapoda</taxon>
        <taxon>Dendrobranchiata</taxon>
        <taxon>Penaeoidea</taxon>
        <taxon>Penaeidae</taxon>
        <taxon>Penaeus</taxon>
    </lineage>
</organism>
<accession>A0A423TY26</accession>
<evidence type="ECO:0000313" key="9">
    <source>
        <dbReference type="Proteomes" id="UP000283509"/>
    </source>
</evidence>
<dbReference type="GO" id="GO:0016887">
    <property type="term" value="F:ATP hydrolysis activity"/>
    <property type="evidence" value="ECO:0007669"/>
    <property type="project" value="InterPro"/>
</dbReference>
<feature type="coiled-coil region" evidence="5">
    <location>
        <begin position="400"/>
        <end position="436"/>
    </location>
</feature>
<feature type="region of interest" description="Disordered" evidence="6">
    <location>
        <begin position="195"/>
        <end position="293"/>
    </location>
</feature>
<name>A0A423TY26_PENVA</name>
<dbReference type="PROSITE" id="PS00211">
    <property type="entry name" value="ABC_TRANSPORTER_1"/>
    <property type="match status" value="1"/>
</dbReference>
<evidence type="ECO:0000256" key="2">
    <source>
        <dbReference type="ARBA" id="ARBA00022737"/>
    </source>
</evidence>
<evidence type="ECO:0000256" key="6">
    <source>
        <dbReference type="SAM" id="MobiDB-lite"/>
    </source>
</evidence>
<feature type="compositionally biased region" description="Basic residues" evidence="6">
    <location>
        <begin position="235"/>
        <end position="244"/>
    </location>
</feature>
<dbReference type="FunFam" id="3.40.50.300:FF:001092">
    <property type="entry name" value="ATP-binding cassette sub-family F member 2"/>
    <property type="match status" value="1"/>
</dbReference>
<keyword evidence="3" id="KW-0547">Nucleotide-binding</keyword>
<feature type="region of interest" description="Disordered" evidence="6">
    <location>
        <begin position="578"/>
        <end position="623"/>
    </location>
</feature>
<dbReference type="InterPro" id="IPR027417">
    <property type="entry name" value="P-loop_NTPase"/>
</dbReference>
<keyword evidence="9" id="KW-1185">Reference proteome</keyword>
<dbReference type="InterPro" id="IPR003439">
    <property type="entry name" value="ABC_transporter-like_ATP-bd"/>
</dbReference>
<dbReference type="InterPro" id="IPR017871">
    <property type="entry name" value="ABC_transporter-like_CS"/>
</dbReference>
<dbReference type="SMART" id="SM00382">
    <property type="entry name" value="AAA"/>
    <property type="match status" value="1"/>
</dbReference>
<protein>
    <submittedName>
        <fullName evidence="8">ATP-binding cassette transporter sub-family F member 1</fullName>
    </submittedName>
</protein>
<feature type="domain" description="ABC transporter" evidence="7">
    <location>
        <begin position="648"/>
        <end position="850"/>
    </location>
</feature>
<keyword evidence="5" id="KW-0175">Coiled coil</keyword>
<dbReference type="Pfam" id="PF12848">
    <property type="entry name" value="ABC_tran_Xtn"/>
    <property type="match status" value="1"/>
</dbReference>
<dbReference type="SUPFAM" id="SSF52540">
    <property type="entry name" value="P-loop containing nucleoside triphosphate hydrolases"/>
    <property type="match status" value="2"/>
</dbReference>
<dbReference type="PANTHER" id="PTHR19211">
    <property type="entry name" value="ATP-BINDING TRANSPORT PROTEIN-RELATED"/>
    <property type="match status" value="1"/>
</dbReference>
<dbReference type="EMBL" id="QCYY01000990">
    <property type="protein sequence ID" value="ROT81346.1"/>
    <property type="molecule type" value="Genomic_DNA"/>
</dbReference>
<keyword evidence="2" id="KW-0677">Repeat</keyword>
<sequence>MPENTSAIFTKEASNGLSEGGTAQAHELFHVIPDQNEITEDASFLNPTTLVTYTGVPTQGQNYIFAQEHVPTQQHTLMTLDGSPPMNQVTYVPVEGDALQHPMGLVRPAEDSSRVWALDDPAFVRYLGLGPPVETKSLDDNYVLTDLLPSSSDPPSLSSALPSIFDDDLSTDCVPVIQESQVDLFINGIVQDRATSNSDEPVPLPPEGGVISEGHPQQVSTAVSGGSAREDRRAAPSRRSRPARKSSASSPSSNSSSAGAGSARSRRRNKKSKAYEREEPFANMNDEKKRLNAINAKKNRDLKKLQYEQMKKNLEDAIKEKNALLEDLKRMRQHEEKLRTELEKKGIEFPCLHGKTTLLRHIQSRALNIPPNIDVLYCEQEVIADDTPAIDVVLQADQKRLDLIKRRDQLEADMKKKSKNVDMDELQEVYDELKAIDADKAEPKARRILAGLGFTREMQGRATKNFSGGWRMRVSLARALFIEPTLLMLDEPTNHLDLNAVIWLDNYLQDEKYENEVVVGMEEALVVSTTSLSRHVCTDIIHLDQHKLHYYKGNYSMFKKMLVQKRREQLKAYEKQEKRIKEMKSSGATKKQAEKKSKEALTRKQEKNRAKSKKNDDEDGPTELLEKPQEYIVKFKFPEPPPLQPPILGLYNVSFWYPGHKPLFKEVDFGIDMDSRVAIVGPNGVGKSTFLKLLVSDLTPMEGEVRKNHRLKIGRYDQHSGEHLTAEESPSDTRRRGRLWARLDWHPTHTHHQEQGLGEARVALAELCLSSPDVLILDEPTNNLDIESIDALAEAISDFQGGVIIVSHDERLIRDTDCTLWVIEEQTINEIDGGFDDYRKELLEELGEEINNPSISAHNAADL</sequence>
<dbReference type="PROSITE" id="PS50893">
    <property type="entry name" value="ABC_TRANSPORTER_2"/>
    <property type="match status" value="2"/>
</dbReference>
<proteinExistence type="inferred from homology"/>
<dbReference type="PANTHER" id="PTHR19211:SF14">
    <property type="entry name" value="ATP-BINDING CASSETTE SUB-FAMILY F MEMBER 1"/>
    <property type="match status" value="1"/>
</dbReference>
<dbReference type="CDD" id="cd03221">
    <property type="entry name" value="ABCF_EF-3"/>
    <property type="match status" value="1"/>
</dbReference>
<feature type="compositionally biased region" description="Polar residues" evidence="6">
    <location>
        <begin position="215"/>
        <end position="224"/>
    </location>
</feature>
<dbReference type="STRING" id="6689.A0A423TY26"/>